<reference evidence="1 2" key="1">
    <citation type="journal article" date="2018" name="Sci. Rep.">
        <title>Genomic signatures of local adaptation to the degree of environmental predictability in rotifers.</title>
        <authorList>
            <person name="Franch-Gras L."/>
            <person name="Hahn C."/>
            <person name="Garcia-Roger E.M."/>
            <person name="Carmona M.J."/>
            <person name="Serra M."/>
            <person name="Gomez A."/>
        </authorList>
    </citation>
    <scope>NUCLEOTIDE SEQUENCE [LARGE SCALE GENOMIC DNA]</scope>
    <source>
        <strain evidence="1">HYR1</strain>
    </source>
</reference>
<evidence type="ECO:0000313" key="2">
    <source>
        <dbReference type="Proteomes" id="UP000276133"/>
    </source>
</evidence>
<organism evidence="1 2">
    <name type="scientific">Brachionus plicatilis</name>
    <name type="common">Marine rotifer</name>
    <name type="synonym">Brachionus muelleri</name>
    <dbReference type="NCBI Taxonomy" id="10195"/>
    <lineage>
        <taxon>Eukaryota</taxon>
        <taxon>Metazoa</taxon>
        <taxon>Spiralia</taxon>
        <taxon>Gnathifera</taxon>
        <taxon>Rotifera</taxon>
        <taxon>Eurotatoria</taxon>
        <taxon>Monogononta</taxon>
        <taxon>Pseudotrocha</taxon>
        <taxon>Ploima</taxon>
        <taxon>Brachionidae</taxon>
        <taxon>Brachionus</taxon>
    </lineage>
</organism>
<keyword evidence="2" id="KW-1185">Reference proteome</keyword>
<accession>A0A3M7T525</accession>
<dbReference type="Proteomes" id="UP000276133">
    <property type="component" value="Unassembled WGS sequence"/>
</dbReference>
<dbReference type="EMBL" id="REGN01000278">
    <property type="protein sequence ID" value="RNA43091.1"/>
    <property type="molecule type" value="Genomic_DNA"/>
</dbReference>
<comment type="caution">
    <text evidence="1">The sequence shown here is derived from an EMBL/GenBank/DDBJ whole genome shotgun (WGS) entry which is preliminary data.</text>
</comment>
<proteinExistence type="predicted"/>
<evidence type="ECO:0000313" key="1">
    <source>
        <dbReference type="EMBL" id="RNA43091.1"/>
    </source>
</evidence>
<sequence>MALGSISLMLGERLDLTCSSRDGTSSAFGFCCSSRPGCDAGCSSLFSVGSHVPADWAGWPRFCSGAAAAAECSWRLFRMDSTDESDEVCLGSTVELEVRLGDEMSLAMRELYDSEFMEAGGVFIISDACIRVSPWCEPLELSDDTGDCWWDAFLAGFLPAEVGVRVLFGSDWELCLGEPDSDEERDMMETDGLSAPSVSVRLSLLDWLWLIDALCFRRGKLDAATDADAAGVSSSSESRVKSMTTSFVFDFFGSAMGASNFSCLLGSVKFHTKLPIQK</sequence>
<name>A0A3M7T525_BRAPC</name>
<gene>
    <name evidence="1" type="ORF">BpHYR1_032911</name>
</gene>
<dbReference type="AlphaFoldDB" id="A0A3M7T525"/>
<protein>
    <submittedName>
        <fullName evidence="1">Uncharacterized protein</fullName>
    </submittedName>
</protein>